<comment type="similarity">
    <text evidence="7">Belongs to the glycosyl hydrolase 24 family.</text>
</comment>
<sequence length="176" mass="18745">MMVAHSLAEKSMANFTYSPNGLSLTKRFEGFALTAYQDQVGVWTIGYGHTGRSVHGGMTITQDQANQFLESDVAGAVACVNRAVTGAISQNQFDALVDFVFNLGCASLLTSALLRSVNAGDFEHAAEQFLRWDHAGGVVVPGLLTRRKAEMTLFQTPEGGKPAPENRAGLPVAVKG</sequence>
<dbReference type="CDD" id="cd00737">
    <property type="entry name" value="lyz_endolysin_autolysin"/>
    <property type="match status" value="1"/>
</dbReference>
<dbReference type="AlphaFoldDB" id="A0A1I6KZC5"/>
<dbReference type="InterPro" id="IPR002196">
    <property type="entry name" value="Glyco_hydro_24"/>
</dbReference>
<dbReference type="InterPro" id="IPR051018">
    <property type="entry name" value="Bacteriophage_GH24"/>
</dbReference>
<evidence type="ECO:0000256" key="3">
    <source>
        <dbReference type="ARBA" id="ARBA00022638"/>
    </source>
</evidence>
<evidence type="ECO:0000256" key="1">
    <source>
        <dbReference type="ARBA" id="ARBA00000632"/>
    </source>
</evidence>
<dbReference type="PANTHER" id="PTHR38107:SF3">
    <property type="entry name" value="LYSOZYME RRRD-RELATED"/>
    <property type="match status" value="1"/>
</dbReference>
<keyword evidence="6 7" id="KW-0326">Glycosidase</keyword>
<name>A0A1I6KZC5_9BACT</name>
<dbReference type="InterPro" id="IPR023347">
    <property type="entry name" value="Lysozyme_dom_sf"/>
</dbReference>
<dbReference type="EMBL" id="FOZL01000001">
    <property type="protein sequence ID" value="SFR96593.1"/>
    <property type="molecule type" value="Genomic_DNA"/>
</dbReference>
<protein>
    <recommendedName>
        <fullName evidence="7">Lysozyme</fullName>
        <ecNumber evidence="7">3.2.1.17</ecNumber>
    </recommendedName>
</protein>
<dbReference type="Gene3D" id="1.10.530.40">
    <property type="match status" value="1"/>
</dbReference>
<dbReference type="PANTHER" id="PTHR38107">
    <property type="match status" value="1"/>
</dbReference>
<dbReference type="GO" id="GO:0003796">
    <property type="term" value="F:lysozyme activity"/>
    <property type="evidence" value="ECO:0007669"/>
    <property type="project" value="UniProtKB-EC"/>
</dbReference>
<keyword evidence="5" id="KW-1035">Host cytoplasm</keyword>
<dbReference type="EC" id="3.2.1.17" evidence="7"/>
<dbReference type="InterPro" id="IPR033907">
    <property type="entry name" value="Endolysin_autolysin"/>
</dbReference>
<feature type="region of interest" description="Disordered" evidence="8">
    <location>
        <begin position="155"/>
        <end position="176"/>
    </location>
</feature>
<dbReference type="HAMAP" id="MF_04110">
    <property type="entry name" value="ENDOLYSIN_T4"/>
    <property type="match status" value="1"/>
</dbReference>
<proteinExistence type="inferred from homology"/>
<keyword evidence="3 7" id="KW-0081">Bacteriolytic enzyme</keyword>
<evidence type="ECO:0000256" key="4">
    <source>
        <dbReference type="ARBA" id="ARBA00022801"/>
    </source>
</evidence>
<gene>
    <name evidence="9" type="ORF">SAMN05421771_0008</name>
</gene>
<evidence type="ECO:0000256" key="8">
    <source>
        <dbReference type="SAM" id="MobiDB-lite"/>
    </source>
</evidence>
<dbReference type="InterPro" id="IPR023346">
    <property type="entry name" value="Lysozyme-like_dom_sf"/>
</dbReference>
<comment type="catalytic activity">
    <reaction evidence="1 7">
        <text>Hydrolysis of (1-&gt;4)-beta-linkages between N-acetylmuramic acid and N-acetyl-D-glucosamine residues in a peptidoglycan and between N-acetyl-D-glucosamine residues in chitodextrins.</text>
        <dbReference type="EC" id="3.2.1.17"/>
    </reaction>
</comment>
<organism evidence="9 10">
    <name type="scientific">Granulicella pectinivorans</name>
    <dbReference type="NCBI Taxonomy" id="474950"/>
    <lineage>
        <taxon>Bacteria</taxon>
        <taxon>Pseudomonadati</taxon>
        <taxon>Acidobacteriota</taxon>
        <taxon>Terriglobia</taxon>
        <taxon>Terriglobales</taxon>
        <taxon>Acidobacteriaceae</taxon>
        <taxon>Granulicella</taxon>
    </lineage>
</organism>
<dbReference type="Pfam" id="PF00959">
    <property type="entry name" value="Phage_lysozyme"/>
    <property type="match status" value="1"/>
</dbReference>
<dbReference type="SUPFAM" id="SSF53955">
    <property type="entry name" value="Lysozyme-like"/>
    <property type="match status" value="1"/>
</dbReference>
<keyword evidence="2 7" id="KW-0929">Antimicrobial</keyword>
<dbReference type="InterPro" id="IPR034690">
    <property type="entry name" value="Endolysin_T4_type"/>
</dbReference>
<evidence type="ECO:0000313" key="9">
    <source>
        <dbReference type="EMBL" id="SFR96593.1"/>
    </source>
</evidence>
<dbReference type="GO" id="GO:0042742">
    <property type="term" value="P:defense response to bacterium"/>
    <property type="evidence" value="ECO:0007669"/>
    <property type="project" value="UniProtKB-KW"/>
</dbReference>
<keyword evidence="4 7" id="KW-0378">Hydrolase</keyword>
<reference evidence="9 10" key="1">
    <citation type="submission" date="2016-10" db="EMBL/GenBank/DDBJ databases">
        <authorList>
            <person name="de Groot N.N."/>
        </authorList>
    </citation>
    <scope>NUCLEOTIDE SEQUENCE [LARGE SCALE GENOMIC DNA]</scope>
    <source>
        <strain evidence="9 10">DSM 21001</strain>
    </source>
</reference>
<dbReference type="STRING" id="474950.SAMN05421771_0008"/>
<evidence type="ECO:0000256" key="2">
    <source>
        <dbReference type="ARBA" id="ARBA00022529"/>
    </source>
</evidence>
<dbReference type="GO" id="GO:0031640">
    <property type="term" value="P:killing of cells of another organism"/>
    <property type="evidence" value="ECO:0007669"/>
    <property type="project" value="UniProtKB-KW"/>
</dbReference>
<dbReference type="GO" id="GO:0009253">
    <property type="term" value="P:peptidoglycan catabolic process"/>
    <property type="evidence" value="ECO:0007669"/>
    <property type="project" value="InterPro"/>
</dbReference>
<evidence type="ECO:0000313" key="10">
    <source>
        <dbReference type="Proteomes" id="UP000199024"/>
    </source>
</evidence>
<dbReference type="Proteomes" id="UP000199024">
    <property type="component" value="Unassembled WGS sequence"/>
</dbReference>
<keyword evidence="10" id="KW-1185">Reference proteome</keyword>
<evidence type="ECO:0000256" key="5">
    <source>
        <dbReference type="ARBA" id="ARBA00023200"/>
    </source>
</evidence>
<accession>A0A1I6KZC5</accession>
<evidence type="ECO:0000256" key="7">
    <source>
        <dbReference type="RuleBase" id="RU003788"/>
    </source>
</evidence>
<evidence type="ECO:0000256" key="6">
    <source>
        <dbReference type="ARBA" id="ARBA00023295"/>
    </source>
</evidence>
<dbReference type="GO" id="GO:0016998">
    <property type="term" value="P:cell wall macromolecule catabolic process"/>
    <property type="evidence" value="ECO:0007669"/>
    <property type="project" value="InterPro"/>
</dbReference>